<reference evidence="3" key="1">
    <citation type="submission" date="2016-06" db="UniProtKB">
        <authorList>
            <consortium name="WormBaseParasite"/>
        </authorList>
    </citation>
    <scope>IDENTIFICATION</scope>
</reference>
<accession>A0A183DKU3</accession>
<evidence type="ECO:0000313" key="3">
    <source>
        <dbReference type="WBParaSite" id="GPUH_0000934501-mRNA-1"/>
    </source>
</evidence>
<evidence type="ECO:0000313" key="2">
    <source>
        <dbReference type="Proteomes" id="UP000271098"/>
    </source>
</evidence>
<keyword evidence="2" id="KW-1185">Reference proteome</keyword>
<dbReference type="AlphaFoldDB" id="A0A183DKU3"/>
<reference evidence="1 2" key="2">
    <citation type="submission" date="2018-11" db="EMBL/GenBank/DDBJ databases">
        <authorList>
            <consortium name="Pathogen Informatics"/>
        </authorList>
    </citation>
    <scope>NUCLEOTIDE SEQUENCE [LARGE SCALE GENOMIC DNA]</scope>
</reference>
<organism evidence="3">
    <name type="scientific">Gongylonema pulchrum</name>
    <dbReference type="NCBI Taxonomy" id="637853"/>
    <lineage>
        <taxon>Eukaryota</taxon>
        <taxon>Metazoa</taxon>
        <taxon>Ecdysozoa</taxon>
        <taxon>Nematoda</taxon>
        <taxon>Chromadorea</taxon>
        <taxon>Rhabditida</taxon>
        <taxon>Spirurina</taxon>
        <taxon>Spiruromorpha</taxon>
        <taxon>Spiruroidea</taxon>
        <taxon>Gongylonematidae</taxon>
        <taxon>Gongylonema</taxon>
    </lineage>
</organism>
<sequence>MEWNRRVALEKELDRDENTFQHLSICFDETSNFLIYPTPIGIKVSVCHLPLIRFSRDYKLFSISFCLRGVCGKEPSTVLLFVLENLLSLELIPRVSA</sequence>
<protein>
    <submittedName>
        <fullName evidence="3">Ovule protein</fullName>
    </submittedName>
</protein>
<name>A0A183DKU3_9BILA</name>
<proteinExistence type="predicted"/>
<evidence type="ECO:0000313" key="1">
    <source>
        <dbReference type="EMBL" id="VDK70952.1"/>
    </source>
</evidence>
<dbReference type="Proteomes" id="UP000271098">
    <property type="component" value="Unassembled WGS sequence"/>
</dbReference>
<dbReference type="OrthoDB" id="10264753at2759"/>
<dbReference type="EMBL" id="UYRT01030066">
    <property type="protein sequence ID" value="VDK70952.1"/>
    <property type="molecule type" value="Genomic_DNA"/>
</dbReference>
<gene>
    <name evidence="1" type="ORF">GPUH_LOCUS9333</name>
</gene>
<dbReference type="WBParaSite" id="GPUH_0000934501-mRNA-1">
    <property type="protein sequence ID" value="GPUH_0000934501-mRNA-1"/>
    <property type="gene ID" value="GPUH_0000934501"/>
</dbReference>